<proteinExistence type="predicted"/>
<dbReference type="OrthoDB" id="140153at2"/>
<keyword evidence="4" id="KW-1185">Reference proteome</keyword>
<dbReference type="RefSeq" id="WP_075073852.1">
    <property type="nucleotide sequence ID" value="NZ_DF967972.1"/>
</dbReference>
<dbReference type="STRING" id="360412.LARV_02382"/>
<dbReference type="Proteomes" id="UP000055060">
    <property type="component" value="Unassembled WGS sequence"/>
</dbReference>
<name>A0A0S7BL53_9CHLR</name>
<reference evidence="3" key="1">
    <citation type="submission" date="2015-07" db="EMBL/GenBank/DDBJ databases">
        <title>Draft Genome Sequences of Anaerolinea thermolimosa IMO-1, Bellilinea caldifistulae GOMI-1, Leptolinea tardivitalis YMTK-2, Levilinea saccharolytica KIBI-1,Longilinea arvoryzae KOME-1, Previously Described as Members of the Anaerolineaceae (Chloroflexi).</title>
        <authorList>
            <person name="Sekiguchi Y."/>
            <person name="Ohashi A."/>
            <person name="Matsuura N."/>
            <person name="Tourlousse M.D."/>
        </authorList>
    </citation>
    <scope>NUCLEOTIDE SEQUENCE [LARGE SCALE GENOMIC DNA]</scope>
    <source>
        <strain evidence="3">KOME-1</strain>
    </source>
</reference>
<feature type="domain" description="VWFA" evidence="2">
    <location>
        <begin position="119"/>
        <end position="291"/>
    </location>
</feature>
<dbReference type="InterPro" id="IPR052763">
    <property type="entry name" value="DnaJ_C4"/>
</dbReference>
<evidence type="ECO:0000313" key="4">
    <source>
        <dbReference type="Proteomes" id="UP000055060"/>
    </source>
</evidence>
<dbReference type="PANTHER" id="PTHR44825">
    <property type="match status" value="1"/>
</dbReference>
<accession>A0A0S7BL53</accession>
<dbReference type="Pfam" id="PF00226">
    <property type="entry name" value="DnaJ"/>
    <property type="match status" value="1"/>
</dbReference>
<dbReference type="PROSITE" id="PS50234">
    <property type="entry name" value="VWFA"/>
    <property type="match status" value="1"/>
</dbReference>
<dbReference type="SUPFAM" id="SSF53300">
    <property type="entry name" value="vWA-like"/>
    <property type="match status" value="1"/>
</dbReference>
<protein>
    <submittedName>
        <fullName evidence="3">DnaJ-class molecular chaperone with C-terminal Zn finger domain</fullName>
    </submittedName>
</protein>
<sequence length="489" mass="54306">MTADYYNLLGLPFDAAPEEIRSAYFEVARRLHPDANPDPLAREQFLRVQEAYDFLSNPTKRKNYDLTLPDMAKIPLAVGTSIRISRSVIPAMNEPQLIYALIDLICTGEPDLAKLPPSSICLVLDRSTSMRGERIEMVKANVAQLVRHLRPYDLISIVAFSDRAEVVIPPTRVNELTKLEGKISLLGTSGSTELYQGLEAGVDLLRRTPENFLVRHLVLLTDGHTYGDEENCLLLARTAQEENISMSALGFGSEWNDSFLDQLVSISGGTTIFVTSPKDLTNYLAQKMESIGVAYASAVNLEIENDPSLEIRYAFRLRPDLGPVEIGNPIPLGGLNYGKGISLLLEIFVDAIPPHTREIDLGKGRIVFKLPSQLITTGRLNFDIRRPVAPEVEREIPPAAIVEALSKLTLYRLQDRARSEVENGDIADATKHLHHLATHLLARGDRELAHTVLVEAEHIQQSRRFSKDGDKRIKYGTRALLLLPGPGVE</sequence>
<evidence type="ECO:0000313" key="3">
    <source>
        <dbReference type="EMBL" id="GAP14609.1"/>
    </source>
</evidence>
<dbReference type="SUPFAM" id="SSF46565">
    <property type="entry name" value="Chaperone J-domain"/>
    <property type="match status" value="1"/>
</dbReference>
<dbReference type="InterPro" id="IPR002035">
    <property type="entry name" value="VWF_A"/>
</dbReference>
<dbReference type="PRINTS" id="PR00625">
    <property type="entry name" value="JDOMAIN"/>
</dbReference>
<organism evidence="3">
    <name type="scientific">Longilinea arvoryzae</name>
    <dbReference type="NCBI Taxonomy" id="360412"/>
    <lineage>
        <taxon>Bacteria</taxon>
        <taxon>Bacillati</taxon>
        <taxon>Chloroflexota</taxon>
        <taxon>Anaerolineae</taxon>
        <taxon>Anaerolineales</taxon>
        <taxon>Anaerolineaceae</taxon>
        <taxon>Longilinea</taxon>
    </lineage>
</organism>
<feature type="domain" description="J" evidence="1">
    <location>
        <begin position="4"/>
        <end position="68"/>
    </location>
</feature>
<dbReference type="InterPro" id="IPR036465">
    <property type="entry name" value="vWFA_dom_sf"/>
</dbReference>
<dbReference type="Gene3D" id="3.40.50.410">
    <property type="entry name" value="von Willebrand factor, type A domain"/>
    <property type="match status" value="1"/>
</dbReference>
<dbReference type="CDD" id="cd06257">
    <property type="entry name" value="DnaJ"/>
    <property type="match status" value="1"/>
</dbReference>
<dbReference type="EMBL" id="DF967972">
    <property type="protein sequence ID" value="GAP14609.1"/>
    <property type="molecule type" value="Genomic_DNA"/>
</dbReference>
<dbReference type="PROSITE" id="PS50076">
    <property type="entry name" value="DNAJ_2"/>
    <property type="match status" value="1"/>
</dbReference>
<dbReference type="InterPro" id="IPR001623">
    <property type="entry name" value="DnaJ_domain"/>
</dbReference>
<evidence type="ECO:0000259" key="1">
    <source>
        <dbReference type="PROSITE" id="PS50076"/>
    </source>
</evidence>
<dbReference type="Gene3D" id="1.10.287.110">
    <property type="entry name" value="DnaJ domain"/>
    <property type="match status" value="1"/>
</dbReference>
<evidence type="ECO:0000259" key="2">
    <source>
        <dbReference type="PROSITE" id="PS50234"/>
    </source>
</evidence>
<dbReference type="SMART" id="SM00271">
    <property type="entry name" value="DnaJ"/>
    <property type="match status" value="1"/>
</dbReference>
<dbReference type="Pfam" id="PF00092">
    <property type="entry name" value="VWA"/>
    <property type="match status" value="1"/>
</dbReference>
<gene>
    <name evidence="3" type="ORF">LARV_02382</name>
</gene>
<dbReference type="SMART" id="SM00327">
    <property type="entry name" value="VWA"/>
    <property type="match status" value="1"/>
</dbReference>
<dbReference type="InterPro" id="IPR036869">
    <property type="entry name" value="J_dom_sf"/>
</dbReference>
<dbReference type="AlphaFoldDB" id="A0A0S7BL53"/>
<dbReference type="PANTHER" id="PTHR44825:SF1">
    <property type="entry name" value="DNAJ HOMOLOG SUBFAMILY C MEMBER 4"/>
    <property type="match status" value="1"/>
</dbReference>